<keyword evidence="2" id="KW-1185">Reference proteome</keyword>
<comment type="caution">
    <text evidence="1">The sequence shown here is derived from an EMBL/GenBank/DDBJ whole genome shotgun (WGS) entry which is preliminary data.</text>
</comment>
<name>A0AAV7GAR7_DENCH</name>
<protein>
    <submittedName>
        <fullName evidence="1">Uncharacterized protein</fullName>
    </submittedName>
</protein>
<evidence type="ECO:0000313" key="2">
    <source>
        <dbReference type="Proteomes" id="UP000775213"/>
    </source>
</evidence>
<gene>
    <name evidence="1" type="ORF">IEQ34_019732</name>
</gene>
<sequence>MTLNIDIPAEEPLRQKLVGLFPNGGIPLDGERVDEDACAGADVVAVDDDVLAGLARDEQWHYRVQPQRLLHDSFYVREVLRVLLLHPPLPADDTVKLLCCLPHDLWLPQKLRHCPLHRHRGGLCSARD</sequence>
<dbReference type="AlphaFoldDB" id="A0AAV7GAR7"/>
<accession>A0AAV7GAR7</accession>
<evidence type="ECO:0000313" key="1">
    <source>
        <dbReference type="EMBL" id="KAH0452433.1"/>
    </source>
</evidence>
<organism evidence="1 2">
    <name type="scientific">Dendrobium chrysotoxum</name>
    <name type="common">Orchid</name>
    <dbReference type="NCBI Taxonomy" id="161865"/>
    <lineage>
        <taxon>Eukaryota</taxon>
        <taxon>Viridiplantae</taxon>
        <taxon>Streptophyta</taxon>
        <taxon>Embryophyta</taxon>
        <taxon>Tracheophyta</taxon>
        <taxon>Spermatophyta</taxon>
        <taxon>Magnoliopsida</taxon>
        <taxon>Liliopsida</taxon>
        <taxon>Asparagales</taxon>
        <taxon>Orchidaceae</taxon>
        <taxon>Epidendroideae</taxon>
        <taxon>Malaxideae</taxon>
        <taxon>Dendrobiinae</taxon>
        <taxon>Dendrobium</taxon>
    </lineage>
</organism>
<dbReference type="Proteomes" id="UP000775213">
    <property type="component" value="Unassembled WGS sequence"/>
</dbReference>
<proteinExistence type="predicted"/>
<dbReference type="EMBL" id="JAGFBR010000017">
    <property type="protein sequence ID" value="KAH0452433.1"/>
    <property type="molecule type" value="Genomic_DNA"/>
</dbReference>
<reference evidence="1 2" key="1">
    <citation type="journal article" date="2021" name="Hortic Res">
        <title>Chromosome-scale assembly of the Dendrobium chrysotoxum genome enhances the understanding of orchid evolution.</title>
        <authorList>
            <person name="Zhang Y."/>
            <person name="Zhang G.Q."/>
            <person name="Zhang D."/>
            <person name="Liu X.D."/>
            <person name="Xu X.Y."/>
            <person name="Sun W.H."/>
            <person name="Yu X."/>
            <person name="Zhu X."/>
            <person name="Wang Z.W."/>
            <person name="Zhao X."/>
            <person name="Zhong W.Y."/>
            <person name="Chen H."/>
            <person name="Yin W.L."/>
            <person name="Huang T."/>
            <person name="Niu S.C."/>
            <person name="Liu Z.J."/>
        </authorList>
    </citation>
    <scope>NUCLEOTIDE SEQUENCE [LARGE SCALE GENOMIC DNA]</scope>
    <source>
        <strain evidence="1">Lindl</strain>
    </source>
</reference>